<gene>
    <name evidence="2" type="ORF">LOTGIDRAFT_172293</name>
</gene>
<accession>V4B893</accession>
<dbReference type="SUPFAM" id="SSF57414">
    <property type="entry name" value="Hairpin loop containing domain-like"/>
    <property type="match status" value="1"/>
</dbReference>
<proteinExistence type="predicted"/>
<reference evidence="2 3" key="1">
    <citation type="journal article" date="2013" name="Nature">
        <title>Insights into bilaterian evolution from three spiralian genomes.</title>
        <authorList>
            <person name="Simakov O."/>
            <person name="Marletaz F."/>
            <person name="Cho S.J."/>
            <person name="Edsinger-Gonzales E."/>
            <person name="Havlak P."/>
            <person name="Hellsten U."/>
            <person name="Kuo D.H."/>
            <person name="Larsson T."/>
            <person name="Lv J."/>
            <person name="Arendt D."/>
            <person name="Savage R."/>
            <person name="Osoegawa K."/>
            <person name="de Jong P."/>
            <person name="Grimwood J."/>
            <person name="Chapman J.A."/>
            <person name="Shapiro H."/>
            <person name="Aerts A."/>
            <person name="Otillar R.P."/>
            <person name="Terry A.Y."/>
            <person name="Boore J.L."/>
            <person name="Grigoriev I.V."/>
            <person name="Lindberg D.R."/>
            <person name="Seaver E.C."/>
            <person name="Weisblat D.A."/>
            <person name="Putnam N.H."/>
            <person name="Rokhsar D.S."/>
        </authorList>
    </citation>
    <scope>NUCLEOTIDE SEQUENCE [LARGE SCALE GENOMIC DNA]</scope>
</reference>
<protein>
    <recommendedName>
        <fullName evidence="1">Apple domain-containing protein</fullName>
    </recommendedName>
</protein>
<name>V4B893_LOTGI</name>
<dbReference type="InterPro" id="IPR003609">
    <property type="entry name" value="Pan_app"/>
</dbReference>
<dbReference type="GeneID" id="20242049"/>
<dbReference type="EMBL" id="KB200330">
    <property type="protein sequence ID" value="ESP01917.1"/>
    <property type="molecule type" value="Genomic_DNA"/>
</dbReference>
<evidence type="ECO:0000313" key="2">
    <source>
        <dbReference type="EMBL" id="ESP01917.1"/>
    </source>
</evidence>
<dbReference type="KEGG" id="lgi:LOTGIDRAFT_172293"/>
<dbReference type="Pfam" id="PF00024">
    <property type="entry name" value="PAN_1"/>
    <property type="match status" value="1"/>
</dbReference>
<evidence type="ECO:0000313" key="3">
    <source>
        <dbReference type="Proteomes" id="UP000030746"/>
    </source>
</evidence>
<organism evidence="2 3">
    <name type="scientific">Lottia gigantea</name>
    <name type="common">Giant owl limpet</name>
    <dbReference type="NCBI Taxonomy" id="225164"/>
    <lineage>
        <taxon>Eukaryota</taxon>
        <taxon>Metazoa</taxon>
        <taxon>Spiralia</taxon>
        <taxon>Lophotrochozoa</taxon>
        <taxon>Mollusca</taxon>
        <taxon>Gastropoda</taxon>
        <taxon>Patellogastropoda</taxon>
        <taxon>Lottioidea</taxon>
        <taxon>Lottiidae</taxon>
        <taxon>Lottia</taxon>
    </lineage>
</organism>
<dbReference type="RefSeq" id="XP_009047407.1">
    <property type="nucleotide sequence ID" value="XM_009049159.1"/>
</dbReference>
<dbReference type="AlphaFoldDB" id="V4B893"/>
<dbReference type="HOGENOM" id="CLU_1082924_0_0_1"/>
<dbReference type="Proteomes" id="UP000030746">
    <property type="component" value="Unassembled WGS sequence"/>
</dbReference>
<dbReference type="Gene3D" id="3.50.4.10">
    <property type="entry name" value="Hepatocyte Growth Factor"/>
    <property type="match status" value="1"/>
</dbReference>
<sequence length="257" mass="29568">MPKTVGKKEILSSSERLLYGDDLHPSCVLQFYANRELEVFVDVRHRDGAWRNADGSVLKWNVMTTSVNYENNWDSSGDSDLCKGAYNLVYVYMDHSQLRWGASRCNVYGKVLCSAEFWGTWSSWNSWRPQICPESEQQNRTRFSTGRPKCNSPDKTIVSEQIDLRTCRPKRLDILVGTIGQRLQTHTYDRLINVDTMATCAMNCRRQKGPCLSVNYNRETHVCELNDVTMVLNQNDVVAEEHWVNFAFMADETDDGN</sequence>
<dbReference type="CTD" id="20242049"/>
<evidence type="ECO:0000259" key="1">
    <source>
        <dbReference type="Pfam" id="PF00024"/>
    </source>
</evidence>
<feature type="domain" description="Apple" evidence="1">
    <location>
        <begin position="181"/>
        <end position="231"/>
    </location>
</feature>
<keyword evidence="3" id="KW-1185">Reference proteome</keyword>